<dbReference type="Proteomes" id="UP000000256">
    <property type="component" value="Chromosome"/>
</dbReference>
<feature type="transmembrane region" description="Helical" evidence="1">
    <location>
        <begin position="44"/>
        <end position="62"/>
    </location>
</feature>
<keyword evidence="1" id="KW-0812">Transmembrane</keyword>
<dbReference type="AlphaFoldDB" id="A4XHT9"/>
<evidence type="ECO:0000313" key="3">
    <source>
        <dbReference type="Proteomes" id="UP000000256"/>
    </source>
</evidence>
<evidence type="ECO:0000256" key="1">
    <source>
        <dbReference type="SAM" id="Phobius"/>
    </source>
</evidence>
<dbReference type="HOGENOM" id="CLU_156411_0_0_9"/>
<dbReference type="RefSeq" id="WP_011916420.1">
    <property type="nucleotide sequence ID" value="NC_009437.1"/>
</dbReference>
<feature type="transmembrane region" description="Helical" evidence="1">
    <location>
        <begin position="74"/>
        <end position="93"/>
    </location>
</feature>
<keyword evidence="1" id="KW-0472">Membrane</keyword>
<dbReference type="EMBL" id="CP000679">
    <property type="protein sequence ID" value="ABP66474.1"/>
    <property type="molecule type" value="Genomic_DNA"/>
</dbReference>
<reference evidence="2 3" key="1">
    <citation type="journal article" date="2008" name="Appl. Environ. Microbiol.">
        <title>Hydrogenomics of the extremely thermophilic bacterium Caldicellulosiruptor saccharolyticus.</title>
        <authorList>
            <person name="van de Werken H.J."/>
            <person name="Verhaart M.R."/>
            <person name="VanFossen A.L."/>
            <person name="Willquist K."/>
            <person name="Lewis D.L."/>
            <person name="Nichols J.D."/>
            <person name="Goorissen H.P."/>
            <person name="Mongodin E.F."/>
            <person name="Nelson K.E."/>
            <person name="van Niel E.W."/>
            <person name="Stams A.J."/>
            <person name="Ward D.E."/>
            <person name="de Vos W.M."/>
            <person name="van der Oost J."/>
            <person name="Kelly R.M."/>
            <person name="Kengen S.W."/>
        </authorList>
    </citation>
    <scope>NUCLEOTIDE SEQUENCE [LARGE SCALE GENOMIC DNA]</scope>
    <source>
        <strain evidence="3">ATCC 43494 / DSM 8903 / Tp8T 6331</strain>
    </source>
</reference>
<dbReference type="InterPro" id="IPR023804">
    <property type="entry name" value="DUF3792_TM"/>
</dbReference>
<dbReference type="NCBIfam" id="TIGR04086">
    <property type="entry name" value="TIGR04086_membr"/>
    <property type="match status" value="1"/>
</dbReference>
<evidence type="ECO:0000313" key="2">
    <source>
        <dbReference type="EMBL" id="ABP66474.1"/>
    </source>
</evidence>
<protein>
    <recommendedName>
        <fullName evidence="4">TIGR04086 family membrane protein</fullName>
    </recommendedName>
</protein>
<name>A4XHT9_CALS8</name>
<dbReference type="KEGG" id="csc:Csac_0858"/>
<feature type="transmembrane region" description="Helical" evidence="1">
    <location>
        <begin position="12"/>
        <end position="38"/>
    </location>
</feature>
<dbReference type="STRING" id="351627.Csac_0858"/>
<evidence type="ECO:0008006" key="4">
    <source>
        <dbReference type="Google" id="ProtNLM"/>
    </source>
</evidence>
<gene>
    <name evidence="2" type="ordered locus">Csac_0858</name>
</gene>
<accession>A4XHT9</accession>
<keyword evidence="1" id="KW-1133">Transmembrane helix</keyword>
<proteinExistence type="predicted"/>
<keyword evidence="3" id="KW-1185">Reference proteome</keyword>
<sequence length="134" mass="15150">MNKKTEDASLSQYVWIVVKSLFLICFLILIVSLFVMYFSMPDKIAQYLTIFSMFVGIALCGYEAAEISPTRKKIAAFVVSLFVSIILVVLSIVLKRSVNISKYQLYLIIFGPILGFGMGALNAEKSRKPRPKRR</sequence>
<feature type="transmembrane region" description="Helical" evidence="1">
    <location>
        <begin position="105"/>
        <end position="123"/>
    </location>
</feature>
<dbReference type="OrthoDB" id="1716353at2"/>
<organism evidence="2 3">
    <name type="scientific">Caldicellulosiruptor saccharolyticus (strain ATCC 43494 / DSM 8903 / Tp8T 6331)</name>
    <dbReference type="NCBI Taxonomy" id="351627"/>
    <lineage>
        <taxon>Bacteria</taxon>
        <taxon>Bacillati</taxon>
        <taxon>Bacillota</taxon>
        <taxon>Bacillota incertae sedis</taxon>
        <taxon>Caldicellulosiruptorales</taxon>
        <taxon>Caldicellulosiruptoraceae</taxon>
        <taxon>Caldicellulosiruptor</taxon>
    </lineage>
</organism>